<reference evidence="2 3" key="1">
    <citation type="journal article" date="2014" name="Int. J. Syst. Evol. Microbiol.">
        <title>Complete genome sequence of Corynebacterium casei LMG S-19264T (=DSM 44701T), isolated from a smear-ripened cheese.</title>
        <authorList>
            <consortium name="US DOE Joint Genome Institute (JGI-PGF)"/>
            <person name="Walter F."/>
            <person name="Albersmeier A."/>
            <person name="Kalinowski J."/>
            <person name="Ruckert C."/>
        </authorList>
    </citation>
    <scope>NUCLEOTIDE SEQUENCE [LARGE SCALE GENOMIC DNA]</scope>
    <source>
        <strain evidence="2 3">NBRC 112289</strain>
    </source>
</reference>
<dbReference type="Proteomes" id="UP001157160">
    <property type="component" value="Unassembled WGS sequence"/>
</dbReference>
<keyword evidence="3" id="KW-1185">Reference proteome</keyword>
<sequence>MTRFVFLTATTLNGHLADEQDSLDWLFAVDPAGTEQPQADFMEGVGVLVQGSTTYEWVLREAKLLDEVADWSKHYGERPSYVFTSRELPAPEGADVRFRFGDVAEHLDELREAADGKDVWIVGGGDLAGQFLDAGALDRLELSFAPATVAAGRPLLPRTIAPSSLRLVSVEQRGRFAHLVYDVVR</sequence>
<feature type="domain" description="Bacterial bifunctional deaminase-reductase C-terminal" evidence="1">
    <location>
        <begin position="77"/>
        <end position="175"/>
    </location>
</feature>
<dbReference type="GO" id="GO:0008703">
    <property type="term" value="F:5-amino-6-(5-phosphoribosylamino)uracil reductase activity"/>
    <property type="evidence" value="ECO:0007669"/>
    <property type="project" value="InterPro"/>
</dbReference>
<dbReference type="RefSeq" id="WP_284233854.1">
    <property type="nucleotide sequence ID" value="NZ_BSUL01000001.1"/>
</dbReference>
<evidence type="ECO:0000313" key="3">
    <source>
        <dbReference type="Proteomes" id="UP001157160"/>
    </source>
</evidence>
<dbReference type="InterPro" id="IPR050765">
    <property type="entry name" value="Riboflavin_Biosynth_HTPR"/>
</dbReference>
<dbReference type="InterPro" id="IPR002734">
    <property type="entry name" value="RibDG_C"/>
</dbReference>
<comment type="caution">
    <text evidence="2">The sequence shown here is derived from an EMBL/GenBank/DDBJ whole genome shotgun (WGS) entry which is preliminary data.</text>
</comment>
<dbReference type="InterPro" id="IPR024072">
    <property type="entry name" value="DHFR-like_dom_sf"/>
</dbReference>
<organism evidence="2 3">
    <name type="scientific">Arenivirga flava</name>
    <dbReference type="NCBI Taxonomy" id="1930060"/>
    <lineage>
        <taxon>Bacteria</taxon>
        <taxon>Bacillati</taxon>
        <taxon>Actinomycetota</taxon>
        <taxon>Actinomycetes</taxon>
        <taxon>Micrococcales</taxon>
        <taxon>Microbacteriaceae</taxon>
        <taxon>Arenivirga</taxon>
    </lineage>
</organism>
<protein>
    <recommendedName>
        <fullName evidence="1">Bacterial bifunctional deaminase-reductase C-terminal domain-containing protein</fullName>
    </recommendedName>
</protein>
<proteinExistence type="predicted"/>
<dbReference type="SUPFAM" id="SSF53597">
    <property type="entry name" value="Dihydrofolate reductase-like"/>
    <property type="match status" value="1"/>
</dbReference>
<dbReference type="AlphaFoldDB" id="A0AA37UFN2"/>
<dbReference type="Pfam" id="PF01872">
    <property type="entry name" value="RibD_C"/>
    <property type="match status" value="1"/>
</dbReference>
<accession>A0AA37UFN2</accession>
<name>A0AA37UFN2_9MICO</name>
<evidence type="ECO:0000313" key="2">
    <source>
        <dbReference type="EMBL" id="GMA29598.1"/>
    </source>
</evidence>
<dbReference type="EMBL" id="BSUL01000001">
    <property type="protein sequence ID" value="GMA29598.1"/>
    <property type="molecule type" value="Genomic_DNA"/>
</dbReference>
<dbReference type="GO" id="GO:0009231">
    <property type="term" value="P:riboflavin biosynthetic process"/>
    <property type="evidence" value="ECO:0007669"/>
    <property type="project" value="InterPro"/>
</dbReference>
<dbReference type="PANTHER" id="PTHR38011">
    <property type="entry name" value="DIHYDROFOLATE REDUCTASE FAMILY PROTEIN (AFU_ORTHOLOGUE AFUA_8G06820)"/>
    <property type="match status" value="1"/>
</dbReference>
<gene>
    <name evidence="2" type="ORF">GCM10025874_28510</name>
</gene>
<evidence type="ECO:0000259" key="1">
    <source>
        <dbReference type="Pfam" id="PF01872"/>
    </source>
</evidence>
<dbReference type="PANTHER" id="PTHR38011:SF11">
    <property type="entry name" value="2,5-DIAMINO-6-RIBOSYLAMINO-4(3H)-PYRIMIDINONE 5'-PHOSPHATE REDUCTASE"/>
    <property type="match status" value="1"/>
</dbReference>
<dbReference type="Gene3D" id="3.40.430.10">
    <property type="entry name" value="Dihydrofolate Reductase, subunit A"/>
    <property type="match status" value="1"/>
</dbReference>